<evidence type="ECO:0000256" key="6">
    <source>
        <dbReference type="ARBA" id="ARBA00022801"/>
    </source>
</evidence>
<evidence type="ECO:0000256" key="5">
    <source>
        <dbReference type="ARBA" id="ARBA00022729"/>
    </source>
</evidence>
<gene>
    <name evidence="11" type="ORF">M422DRAFT_266227</name>
</gene>
<dbReference type="PANTHER" id="PTHR48250:SF3">
    <property type="entry name" value="CUTINASE 1-RELATED"/>
    <property type="match status" value="1"/>
</dbReference>
<evidence type="ECO:0000256" key="10">
    <source>
        <dbReference type="SAM" id="SignalP"/>
    </source>
</evidence>
<feature type="chain" id="PRO_5002205175" description="cutinase" evidence="10">
    <location>
        <begin position="19"/>
        <end position="150"/>
    </location>
</feature>
<comment type="subcellular location">
    <subcellularLocation>
        <location evidence="1">Secreted</location>
    </subcellularLocation>
</comment>
<proteinExistence type="inferred from homology"/>
<name>A0A0C9V392_SPHS4</name>
<comment type="similarity">
    <text evidence="2">Belongs to the cutinase family.</text>
</comment>
<feature type="disulfide bond" evidence="9">
    <location>
        <begin position="26"/>
        <end position="101"/>
    </location>
</feature>
<evidence type="ECO:0000256" key="4">
    <source>
        <dbReference type="ARBA" id="ARBA00022525"/>
    </source>
</evidence>
<dbReference type="OrthoDB" id="3225429at2759"/>
<sequence length="150" mass="15103">MFKYATLLAFVLIAQVAATPTARAACFNVTVVFAHGTSETAPIGSVVGPPFQAALQTALGSKPLNFIGITYAADVAAFGAGEDAAGLATLAADVASQASACPNTKIVVSGYSVQSRVNAIIMFGDPDNGQALPGVLNSRELIICAAGDDI</sequence>
<evidence type="ECO:0000256" key="7">
    <source>
        <dbReference type="ARBA" id="ARBA00023157"/>
    </source>
</evidence>
<evidence type="ECO:0000256" key="3">
    <source>
        <dbReference type="ARBA" id="ARBA00013095"/>
    </source>
</evidence>
<dbReference type="Proteomes" id="UP000054279">
    <property type="component" value="Unassembled WGS sequence"/>
</dbReference>
<keyword evidence="6" id="KW-0378">Hydrolase</keyword>
<dbReference type="AlphaFoldDB" id="A0A0C9V392"/>
<dbReference type="Pfam" id="PF01083">
    <property type="entry name" value="Cutinase"/>
    <property type="match status" value="1"/>
</dbReference>
<dbReference type="InterPro" id="IPR011150">
    <property type="entry name" value="Cutinase_monf"/>
</dbReference>
<organism evidence="11 12">
    <name type="scientific">Sphaerobolus stellatus (strain SS14)</name>
    <dbReference type="NCBI Taxonomy" id="990650"/>
    <lineage>
        <taxon>Eukaryota</taxon>
        <taxon>Fungi</taxon>
        <taxon>Dikarya</taxon>
        <taxon>Basidiomycota</taxon>
        <taxon>Agaricomycotina</taxon>
        <taxon>Agaricomycetes</taxon>
        <taxon>Phallomycetidae</taxon>
        <taxon>Geastrales</taxon>
        <taxon>Sphaerobolaceae</taxon>
        <taxon>Sphaerobolus</taxon>
    </lineage>
</organism>
<dbReference type="HOGENOM" id="CLU_040058_3_0_1"/>
<dbReference type="EC" id="3.1.1.74" evidence="3"/>
<dbReference type="GO" id="GO:0005576">
    <property type="term" value="C:extracellular region"/>
    <property type="evidence" value="ECO:0007669"/>
    <property type="project" value="UniProtKB-SubCell"/>
</dbReference>
<dbReference type="PANTHER" id="PTHR48250">
    <property type="entry name" value="CUTINASE 2-RELATED"/>
    <property type="match status" value="1"/>
</dbReference>
<protein>
    <recommendedName>
        <fullName evidence="3">cutinase</fullName>
        <ecNumber evidence="3">3.1.1.74</ecNumber>
    </recommendedName>
</protein>
<dbReference type="GO" id="GO:0050525">
    <property type="term" value="F:cutinase activity"/>
    <property type="evidence" value="ECO:0007669"/>
    <property type="project" value="UniProtKB-EC"/>
</dbReference>
<keyword evidence="7 9" id="KW-1015">Disulfide bond</keyword>
<dbReference type="SUPFAM" id="SSF53474">
    <property type="entry name" value="alpha/beta-Hydrolases"/>
    <property type="match status" value="1"/>
</dbReference>
<accession>A0A0C9V392</accession>
<evidence type="ECO:0000256" key="9">
    <source>
        <dbReference type="PIRSR" id="PIRSR611150-2"/>
    </source>
</evidence>
<keyword evidence="12" id="KW-1185">Reference proteome</keyword>
<evidence type="ECO:0000313" key="11">
    <source>
        <dbReference type="EMBL" id="KIJ31995.1"/>
    </source>
</evidence>
<evidence type="ECO:0000256" key="2">
    <source>
        <dbReference type="ARBA" id="ARBA00007534"/>
    </source>
</evidence>
<dbReference type="InterPro" id="IPR000675">
    <property type="entry name" value="Cutinase/axe"/>
</dbReference>
<dbReference type="Gene3D" id="3.40.50.1820">
    <property type="entry name" value="alpha/beta hydrolase"/>
    <property type="match status" value="2"/>
</dbReference>
<dbReference type="GO" id="GO:0016052">
    <property type="term" value="P:carbohydrate catabolic process"/>
    <property type="evidence" value="ECO:0007669"/>
    <property type="project" value="TreeGrafter"/>
</dbReference>
<dbReference type="EMBL" id="KN837233">
    <property type="protein sequence ID" value="KIJ31995.1"/>
    <property type="molecule type" value="Genomic_DNA"/>
</dbReference>
<feature type="signal peptide" evidence="10">
    <location>
        <begin position="1"/>
        <end position="18"/>
    </location>
</feature>
<dbReference type="InterPro" id="IPR029058">
    <property type="entry name" value="AB_hydrolase_fold"/>
</dbReference>
<dbReference type="SMART" id="SM01110">
    <property type="entry name" value="Cutinase"/>
    <property type="match status" value="1"/>
</dbReference>
<evidence type="ECO:0000256" key="8">
    <source>
        <dbReference type="ARBA" id="ARBA00034045"/>
    </source>
</evidence>
<comment type="catalytic activity">
    <reaction evidence="8">
        <text>cutin + H2O = cutin monomers.</text>
        <dbReference type="EC" id="3.1.1.74"/>
    </reaction>
</comment>
<reference evidence="11 12" key="1">
    <citation type="submission" date="2014-06" db="EMBL/GenBank/DDBJ databases">
        <title>Evolutionary Origins and Diversification of the Mycorrhizal Mutualists.</title>
        <authorList>
            <consortium name="DOE Joint Genome Institute"/>
            <consortium name="Mycorrhizal Genomics Consortium"/>
            <person name="Kohler A."/>
            <person name="Kuo A."/>
            <person name="Nagy L.G."/>
            <person name="Floudas D."/>
            <person name="Copeland A."/>
            <person name="Barry K.W."/>
            <person name="Cichocki N."/>
            <person name="Veneault-Fourrey C."/>
            <person name="LaButti K."/>
            <person name="Lindquist E.A."/>
            <person name="Lipzen A."/>
            <person name="Lundell T."/>
            <person name="Morin E."/>
            <person name="Murat C."/>
            <person name="Riley R."/>
            <person name="Ohm R."/>
            <person name="Sun H."/>
            <person name="Tunlid A."/>
            <person name="Henrissat B."/>
            <person name="Grigoriev I.V."/>
            <person name="Hibbett D.S."/>
            <person name="Martin F."/>
        </authorList>
    </citation>
    <scope>NUCLEOTIDE SEQUENCE [LARGE SCALE GENOMIC DNA]</scope>
    <source>
        <strain evidence="11 12">SS14</strain>
    </source>
</reference>
<keyword evidence="5 10" id="KW-0732">Signal</keyword>
<evidence type="ECO:0000313" key="12">
    <source>
        <dbReference type="Proteomes" id="UP000054279"/>
    </source>
</evidence>
<keyword evidence="4" id="KW-0964">Secreted</keyword>
<evidence type="ECO:0000256" key="1">
    <source>
        <dbReference type="ARBA" id="ARBA00004613"/>
    </source>
</evidence>